<evidence type="ECO:0000256" key="3">
    <source>
        <dbReference type="SAM" id="SignalP"/>
    </source>
</evidence>
<keyword evidence="5" id="KW-1185">Reference proteome</keyword>
<proteinExistence type="inferred from homology"/>
<comment type="caution">
    <text evidence="4">The sequence shown here is derived from an EMBL/GenBank/DDBJ whole genome shotgun (WGS) entry which is preliminary data.</text>
</comment>
<dbReference type="InterPro" id="IPR003423">
    <property type="entry name" value="OMP_efflux"/>
</dbReference>
<gene>
    <name evidence="4" type="ORF">C5O19_12660</name>
</gene>
<feature type="chain" id="PRO_5015599057" description="TolC family protein" evidence="3">
    <location>
        <begin position="19"/>
        <end position="431"/>
    </location>
</feature>
<organism evidence="4 5">
    <name type="scientific">Siphonobacter curvatus</name>
    <dbReference type="NCBI Taxonomy" id="2094562"/>
    <lineage>
        <taxon>Bacteria</taxon>
        <taxon>Pseudomonadati</taxon>
        <taxon>Bacteroidota</taxon>
        <taxon>Cytophagia</taxon>
        <taxon>Cytophagales</taxon>
        <taxon>Cytophagaceae</taxon>
        <taxon>Siphonobacter</taxon>
    </lineage>
</organism>
<keyword evidence="3" id="KW-0732">Signal</keyword>
<dbReference type="InterPro" id="IPR010131">
    <property type="entry name" value="MdtP/NodT-like"/>
</dbReference>
<dbReference type="GO" id="GO:0015562">
    <property type="term" value="F:efflux transmembrane transporter activity"/>
    <property type="evidence" value="ECO:0007669"/>
    <property type="project" value="InterPro"/>
</dbReference>
<evidence type="ECO:0000256" key="2">
    <source>
        <dbReference type="SAM" id="Coils"/>
    </source>
</evidence>
<feature type="coiled-coil region" evidence="2">
    <location>
        <begin position="193"/>
        <end position="224"/>
    </location>
</feature>
<dbReference type="Proteomes" id="UP000239590">
    <property type="component" value="Unassembled WGS sequence"/>
</dbReference>
<protein>
    <recommendedName>
        <fullName evidence="6">TolC family protein</fullName>
    </recommendedName>
</protein>
<dbReference type="SUPFAM" id="SSF56954">
    <property type="entry name" value="Outer membrane efflux proteins (OEP)"/>
    <property type="match status" value="1"/>
</dbReference>
<dbReference type="OrthoDB" id="9791261at2"/>
<evidence type="ECO:0000256" key="1">
    <source>
        <dbReference type="ARBA" id="ARBA00007613"/>
    </source>
</evidence>
<evidence type="ECO:0008006" key="6">
    <source>
        <dbReference type="Google" id="ProtNLM"/>
    </source>
</evidence>
<reference evidence="5" key="1">
    <citation type="submission" date="2018-02" db="EMBL/GenBank/DDBJ databases">
        <title>Genome sequencing of Solimonas sp. HR-BB.</title>
        <authorList>
            <person name="Lee Y."/>
            <person name="Jeon C.O."/>
        </authorList>
    </citation>
    <scope>NUCLEOTIDE SEQUENCE [LARGE SCALE GENOMIC DNA]</scope>
    <source>
        <strain evidence="5">HR-U</strain>
    </source>
</reference>
<sequence>MRRILFLFFILSVGSSWGQSVPVDTMRITRAEAEQLFLTNNLRLIAEKLTISQAEAQILQAKAWPNPNFGIDQVNLWATQRQTRGEEVSPPLGKNFGRNQQFAFDLEQLILTAGKRRKMVAIEKVNRDRTEQYFLDLLVSLKAEFRHLLTELTYDQQTKQLFADQLTVLSEVFKAQERQYQNNNLSKAEYFRLKSLELELMDDLRELDQEIQDSQQQLKTLMALPVTTYLIISDGSVLPAYTALKQGGFSFFRQRVSEDPPRLRAAQSEVAYAKAQSRYEEAKKTPDLTLKAGYDRNGNTMLDFVGFGVSADIPVFDRNKGNILSSKIEIEKTSRQLEEARNDWQNQLFKAYANFLGTSDFYERIDVNYATELEELSEAISRNFQRKNISLLEFLNYFEAFRANRETLLKATKNLRNSLEELNYLAGTDLP</sequence>
<evidence type="ECO:0000313" key="5">
    <source>
        <dbReference type="Proteomes" id="UP000239590"/>
    </source>
</evidence>
<dbReference type="Pfam" id="PF02321">
    <property type="entry name" value="OEP"/>
    <property type="match status" value="1"/>
</dbReference>
<dbReference type="PANTHER" id="PTHR30203:SF23">
    <property type="entry name" value="OUTER MEMBRANE EFFLUX PROTEIN"/>
    <property type="match status" value="1"/>
</dbReference>
<accession>A0A2S7IS11</accession>
<dbReference type="AlphaFoldDB" id="A0A2S7IS11"/>
<dbReference type="Gene3D" id="1.20.1600.10">
    <property type="entry name" value="Outer membrane efflux proteins (OEP)"/>
    <property type="match status" value="1"/>
</dbReference>
<keyword evidence="2" id="KW-0175">Coiled coil</keyword>
<dbReference type="PANTHER" id="PTHR30203">
    <property type="entry name" value="OUTER MEMBRANE CATION EFFLUX PROTEIN"/>
    <property type="match status" value="1"/>
</dbReference>
<dbReference type="RefSeq" id="WP_104712715.1">
    <property type="nucleotide sequence ID" value="NZ_PTRA01000001.1"/>
</dbReference>
<evidence type="ECO:0000313" key="4">
    <source>
        <dbReference type="EMBL" id="PQA60428.1"/>
    </source>
</evidence>
<name>A0A2S7IS11_9BACT</name>
<feature type="signal peptide" evidence="3">
    <location>
        <begin position="1"/>
        <end position="18"/>
    </location>
</feature>
<dbReference type="EMBL" id="PTRA01000001">
    <property type="protein sequence ID" value="PQA60428.1"/>
    <property type="molecule type" value="Genomic_DNA"/>
</dbReference>
<comment type="similarity">
    <text evidence="1">Belongs to the outer membrane factor (OMF) (TC 1.B.17) family.</text>
</comment>